<accession>L9WVE6</accession>
<feature type="coiled-coil region" evidence="1">
    <location>
        <begin position="82"/>
        <end position="144"/>
    </location>
</feature>
<reference evidence="2 3" key="1">
    <citation type="journal article" date="2014" name="PLoS Genet.">
        <title>Phylogenetically driven sequencing of extremely halophilic archaea reveals strategies for static and dynamic osmo-response.</title>
        <authorList>
            <person name="Becker E.A."/>
            <person name="Seitzer P.M."/>
            <person name="Tritt A."/>
            <person name="Larsen D."/>
            <person name="Krusor M."/>
            <person name="Yao A.I."/>
            <person name="Wu D."/>
            <person name="Madern D."/>
            <person name="Eisen J.A."/>
            <person name="Darling A.E."/>
            <person name="Facciotti M.T."/>
        </authorList>
    </citation>
    <scope>NUCLEOTIDE SEQUENCE [LARGE SCALE GENOMIC DNA]</scope>
    <source>
        <strain evidence="2 3">DSM 10524</strain>
    </source>
</reference>
<keyword evidence="3" id="KW-1185">Reference proteome</keyword>
<evidence type="ECO:0000313" key="2">
    <source>
        <dbReference type="EMBL" id="ELY53425.1"/>
    </source>
</evidence>
<evidence type="ECO:0000256" key="1">
    <source>
        <dbReference type="SAM" id="Coils"/>
    </source>
</evidence>
<proteinExistence type="predicted"/>
<name>L9WVE6_9EURY</name>
<gene>
    <name evidence="2" type="ORF">C491_21091</name>
</gene>
<dbReference type="eggNOG" id="arCOG01057">
    <property type="taxonomic scope" value="Archaea"/>
</dbReference>
<dbReference type="Gene3D" id="1.10.10.10">
    <property type="entry name" value="Winged helix-like DNA-binding domain superfamily/Winged helix DNA-binding domain"/>
    <property type="match status" value="1"/>
</dbReference>
<dbReference type="InterPro" id="IPR036388">
    <property type="entry name" value="WH-like_DNA-bd_sf"/>
</dbReference>
<dbReference type="SUPFAM" id="SSF46785">
    <property type="entry name" value="Winged helix' DNA-binding domain"/>
    <property type="match status" value="1"/>
</dbReference>
<dbReference type="AlphaFoldDB" id="L9WVE6"/>
<keyword evidence="1" id="KW-0175">Coiled coil</keyword>
<dbReference type="EMBL" id="AOIB01000043">
    <property type="protein sequence ID" value="ELY53425.1"/>
    <property type="molecule type" value="Genomic_DNA"/>
</dbReference>
<organism evidence="2 3">
    <name type="scientific">Natronococcus amylolyticus DSM 10524</name>
    <dbReference type="NCBI Taxonomy" id="1227497"/>
    <lineage>
        <taxon>Archaea</taxon>
        <taxon>Methanobacteriati</taxon>
        <taxon>Methanobacteriota</taxon>
        <taxon>Stenosarchaea group</taxon>
        <taxon>Halobacteria</taxon>
        <taxon>Halobacteriales</taxon>
        <taxon>Natrialbaceae</taxon>
        <taxon>Natronococcus</taxon>
    </lineage>
</organism>
<evidence type="ECO:0000313" key="3">
    <source>
        <dbReference type="Proteomes" id="UP000011688"/>
    </source>
</evidence>
<dbReference type="Proteomes" id="UP000011688">
    <property type="component" value="Unassembled WGS sequence"/>
</dbReference>
<dbReference type="Gene3D" id="1.20.5.1000">
    <property type="entry name" value="arf6 gtpase in complex with a specific effector, jip4"/>
    <property type="match status" value="1"/>
</dbReference>
<protein>
    <submittedName>
        <fullName evidence="2">Uncharacterized protein</fullName>
    </submittedName>
</protein>
<comment type="caution">
    <text evidence="2">The sequence shown here is derived from an EMBL/GenBank/DDBJ whole genome shotgun (WGS) entry which is preliminary data.</text>
</comment>
<sequence>MVSIQNRGGTVKKSLITDDTDIGSSLTNYHLTNLMGAGLVERTDEDEHEGIPREGYTYQITDKGEEVLEVALEDYETTPVESRDIRRRFEKLEGRAESLEQQNQKLVAKVDELTEENERFEGRIEELTKENERLEGRIDDMRDANSKLWEDVQSLK</sequence>
<dbReference type="InterPro" id="IPR036390">
    <property type="entry name" value="WH_DNA-bd_sf"/>
</dbReference>